<evidence type="ECO:0000313" key="2">
    <source>
        <dbReference type="EMBL" id="RSL68333.1"/>
    </source>
</evidence>
<dbReference type="OrthoDB" id="5429716at2759"/>
<reference evidence="2 3" key="1">
    <citation type="submission" date="2017-06" db="EMBL/GenBank/DDBJ databases">
        <title>Comparative genomic analysis of Ambrosia Fusariam Clade fungi.</title>
        <authorList>
            <person name="Stajich J.E."/>
            <person name="Carrillo J."/>
            <person name="Kijimoto T."/>
            <person name="Eskalen A."/>
            <person name="O'Donnell K."/>
            <person name="Kasson M."/>
        </authorList>
    </citation>
    <scope>NUCLEOTIDE SEQUENCE [LARGE SCALE GENOMIC DNA]</scope>
    <source>
        <strain evidence="2 3">NRRL62584</strain>
    </source>
</reference>
<gene>
    <name evidence="2" type="ORF">CEP54_002838</name>
</gene>
<protein>
    <submittedName>
        <fullName evidence="2">Uncharacterized protein</fullName>
    </submittedName>
</protein>
<dbReference type="Proteomes" id="UP000288168">
    <property type="component" value="Unassembled WGS sequence"/>
</dbReference>
<dbReference type="AlphaFoldDB" id="A0A428QSW7"/>
<dbReference type="EMBL" id="NKCI01000017">
    <property type="protein sequence ID" value="RSL68333.1"/>
    <property type="molecule type" value="Genomic_DNA"/>
</dbReference>
<comment type="caution">
    <text evidence="2">The sequence shown here is derived from an EMBL/GenBank/DDBJ whole genome shotgun (WGS) entry which is preliminary data.</text>
</comment>
<evidence type="ECO:0000313" key="3">
    <source>
        <dbReference type="Proteomes" id="UP000288168"/>
    </source>
</evidence>
<sequence length="308" mass="32607">MPSLTEYFGHAITNFGPLTTTFTAPSSCATETTDRIYYANASNLAIQFGNPKCKGGYVGDCIPSGSAYDDYVTSYWERPIQVKYPYFSPGVVCPHGWTTAGTFALAGNTSSVDASGVFTQDPFKGSAGRVQAWVGPEEIWSNALKPSETLAYCCPSGYTGVIGGACYSALGPHEEFDYKSVCRAFYPMDAITTVYTVEGAAVTPGVFSVASATETYSTTTVAIADVTGKEEAWGDWVVATVYPAVAIVYQETDVAKAKEQGGSEGEDRDDNKDDDDENAAAPLSTRGIVPMLAVAVSMLAGAGLLMPW</sequence>
<proteinExistence type="predicted"/>
<keyword evidence="3" id="KW-1185">Reference proteome</keyword>
<organism evidence="2 3">
    <name type="scientific">Fusarium duplospermum</name>
    <dbReference type="NCBI Taxonomy" id="1325734"/>
    <lineage>
        <taxon>Eukaryota</taxon>
        <taxon>Fungi</taxon>
        <taxon>Dikarya</taxon>
        <taxon>Ascomycota</taxon>
        <taxon>Pezizomycotina</taxon>
        <taxon>Sordariomycetes</taxon>
        <taxon>Hypocreomycetidae</taxon>
        <taxon>Hypocreales</taxon>
        <taxon>Nectriaceae</taxon>
        <taxon>Fusarium</taxon>
        <taxon>Fusarium solani species complex</taxon>
    </lineage>
</organism>
<feature type="region of interest" description="Disordered" evidence="1">
    <location>
        <begin position="256"/>
        <end position="281"/>
    </location>
</feature>
<name>A0A428QSW7_9HYPO</name>
<accession>A0A428QSW7</accession>
<evidence type="ECO:0000256" key="1">
    <source>
        <dbReference type="SAM" id="MobiDB-lite"/>
    </source>
</evidence>
<feature type="compositionally biased region" description="Acidic residues" evidence="1">
    <location>
        <begin position="264"/>
        <end position="278"/>
    </location>
</feature>